<dbReference type="InterPro" id="IPR033116">
    <property type="entry name" value="TRYPSIN_SER"/>
</dbReference>
<reference evidence="3" key="1">
    <citation type="submission" date="2021-02" db="EMBL/GenBank/DDBJ databases">
        <authorList>
            <person name="Bekaert M."/>
        </authorList>
    </citation>
    <scope>NUCLEOTIDE SEQUENCE</scope>
    <source>
        <strain evidence="3">IoA-00</strain>
    </source>
</reference>
<gene>
    <name evidence="3" type="ORF">LSAA_6975</name>
</gene>
<evidence type="ECO:0000256" key="2">
    <source>
        <dbReference type="ARBA" id="ARBA00024195"/>
    </source>
</evidence>
<dbReference type="Pfam" id="PF00089">
    <property type="entry name" value="Trypsin"/>
    <property type="match status" value="1"/>
</dbReference>
<dbReference type="SUPFAM" id="SSF50494">
    <property type="entry name" value="Trypsin-like serine proteases"/>
    <property type="match status" value="1"/>
</dbReference>
<dbReference type="GO" id="GO:0006508">
    <property type="term" value="P:proteolysis"/>
    <property type="evidence" value="ECO:0007669"/>
    <property type="project" value="InterPro"/>
</dbReference>
<dbReference type="InterPro" id="IPR018114">
    <property type="entry name" value="TRYPSIN_HIS"/>
</dbReference>
<dbReference type="GO" id="GO:0004252">
    <property type="term" value="F:serine-type endopeptidase activity"/>
    <property type="evidence" value="ECO:0007669"/>
    <property type="project" value="InterPro"/>
</dbReference>
<dbReference type="InterPro" id="IPR001254">
    <property type="entry name" value="Trypsin_dom"/>
</dbReference>
<evidence type="ECO:0000313" key="3">
    <source>
        <dbReference type="EMBL" id="CAF2895655.1"/>
    </source>
</evidence>
<sequence>MLYRLSCVGFIIVSIQLIKGKSEVVHDSNPSPQDFNIYDQGSVHRNFPFEALNSGFISNSGYGINYANPFFHPSHKKYHQDRLARESFYLNTIPHRRVQMDNCRCGFKPRKERHSGRFRVVGGHLGKYKRPWYTYLQITSKRQNKKKIKFECGGALINYQYILTAAHCICKQEKKDRKEDEFCLDSNPIIRVNSYSVKTMKALIGESNKYLVSKQGREIDLYIVHEEWIANSNQHFDIALLRLKDRIEKFTYRIQPICLPTSPKIIRTNFHGQLYKIDYSKISVVAGFGHLVHSTNRKVKCHTDDRLPRPFHTCKSPCHTTNTPSYHKEECQEVYKLIGKNNYEKGFQENVGAIAVWDSYRQSFNSCFPFQSGSHGWCSVYSNLRSDKIFTELKNSSWGFCSKIELHLIEPRECEEILKSVVTSSESKKVFERNEFCAGIKHVTKIINYETELHGNGLRLSHNDESKFQYIGGGDTCAGDSGSPILAMGRGLLYAKNIWSSDRSCEPWVWMCFC</sequence>
<dbReference type="Proteomes" id="UP000675881">
    <property type="component" value="Chromosome 3"/>
</dbReference>
<dbReference type="PANTHER" id="PTHR24256">
    <property type="entry name" value="TRYPTASE-RELATED"/>
    <property type="match status" value="1"/>
</dbReference>
<dbReference type="PRINTS" id="PR00722">
    <property type="entry name" value="CHYMOTRYPSIN"/>
</dbReference>
<dbReference type="Gene3D" id="2.40.10.10">
    <property type="entry name" value="Trypsin-like serine proteases"/>
    <property type="match status" value="2"/>
</dbReference>
<dbReference type="InterPro" id="IPR051487">
    <property type="entry name" value="Ser/Thr_Proteases_Immune/Dev"/>
</dbReference>
<dbReference type="OrthoDB" id="6339452at2759"/>
<name>A0A7R8H755_LEPSM</name>
<evidence type="ECO:0000313" key="4">
    <source>
        <dbReference type="Proteomes" id="UP000675881"/>
    </source>
</evidence>
<dbReference type="InterPro" id="IPR009003">
    <property type="entry name" value="Peptidase_S1_PA"/>
</dbReference>
<dbReference type="EMBL" id="HG994582">
    <property type="protein sequence ID" value="CAF2895655.1"/>
    <property type="molecule type" value="Genomic_DNA"/>
</dbReference>
<dbReference type="SMART" id="SM00020">
    <property type="entry name" value="Tryp_SPc"/>
    <property type="match status" value="1"/>
</dbReference>
<protein>
    <submittedName>
        <fullName evidence="3">(salmon louse) hypothetical protein</fullName>
    </submittedName>
</protein>
<comment type="similarity">
    <text evidence="2">Belongs to the peptidase S1 family. CLIP subfamily.</text>
</comment>
<dbReference type="PROSITE" id="PS00135">
    <property type="entry name" value="TRYPSIN_SER"/>
    <property type="match status" value="1"/>
</dbReference>
<keyword evidence="4" id="KW-1185">Reference proteome</keyword>
<dbReference type="PROSITE" id="PS50240">
    <property type="entry name" value="TRYPSIN_DOM"/>
    <property type="match status" value="1"/>
</dbReference>
<evidence type="ECO:0000256" key="1">
    <source>
        <dbReference type="ARBA" id="ARBA00023157"/>
    </source>
</evidence>
<keyword evidence="1" id="KW-1015">Disulfide bond</keyword>
<accession>A0A7R8H755</accession>
<organism evidence="3 4">
    <name type="scientific">Lepeophtheirus salmonis</name>
    <name type="common">Salmon louse</name>
    <name type="synonym">Caligus salmonis</name>
    <dbReference type="NCBI Taxonomy" id="72036"/>
    <lineage>
        <taxon>Eukaryota</taxon>
        <taxon>Metazoa</taxon>
        <taxon>Ecdysozoa</taxon>
        <taxon>Arthropoda</taxon>
        <taxon>Crustacea</taxon>
        <taxon>Multicrustacea</taxon>
        <taxon>Hexanauplia</taxon>
        <taxon>Copepoda</taxon>
        <taxon>Siphonostomatoida</taxon>
        <taxon>Caligidae</taxon>
        <taxon>Lepeophtheirus</taxon>
    </lineage>
</organism>
<dbReference type="InterPro" id="IPR043504">
    <property type="entry name" value="Peptidase_S1_PA_chymotrypsin"/>
</dbReference>
<dbReference type="AlphaFoldDB" id="A0A7R8H755"/>
<dbReference type="PROSITE" id="PS00134">
    <property type="entry name" value="TRYPSIN_HIS"/>
    <property type="match status" value="1"/>
</dbReference>
<dbReference type="InterPro" id="IPR001314">
    <property type="entry name" value="Peptidase_S1A"/>
</dbReference>
<proteinExistence type="inferred from homology"/>